<reference evidence="3" key="1">
    <citation type="submission" date="2021-10" db="EMBL/GenBank/DDBJ databases">
        <title>Novel species in genus Arthrobacter.</title>
        <authorList>
            <person name="Liu Y."/>
        </authorList>
    </citation>
    <scope>NUCLEOTIDE SEQUENCE</scope>
    <source>
        <strain evidence="3">Zg-Y786</strain>
    </source>
</reference>
<keyword evidence="2" id="KW-1133">Transmembrane helix</keyword>
<feature type="transmembrane region" description="Helical" evidence="2">
    <location>
        <begin position="101"/>
        <end position="125"/>
    </location>
</feature>
<evidence type="ECO:0000256" key="1">
    <source>
        <dbReference type="SAM" id="MobiDB-lite"/>
    </source>
</evidence>
<gene>
    <name evidence="3" type="ORF">LJ752_06310</name>
</gene>
<keyword evidence="2" id="KW-0812">Transmembrane</keyword>
<feature type="transmembrane region" description="Helical" evidence="2">
    <location>
        <begin position="145"/>
        <end position="170"/>
    </location>
</feature>
<feature type="transmembrane region" description="Helical" evidence="2">
    <location>
        <begin position="201"/>
        <end position="218"/>
    </location>
</feature>
<evidence type="ECO:0000256" key="2">
    <source>
        <dbReference type="SAM" id="Phobius"/>
    </source>
</evidence>
<dbReference type="RefSeq" id="WP_227890482.1">
    <property type="nucleotide sequence ID" value="NZ_JAJFZQ010000004.1"/>
</dbReference>
<accession>A0ABS8GGS6</accession>
<dbReference type="Proteomes" id="UP001139168">
    <property type="component" value="Unassembled WGS sequence"/>
</dbReference>
<evidence type="ECO:0000313" key="4">
    <source>
        <dbReference type="Proteomes" id="UP001139168"/>
    </source>
</evidence>
<protein>
    <submittedName>
        <fullName evidence="3">Uncharacterized protein</fullName>
    </submittedName>
</protein>
<name>A0ABS8GGS6_9MICC</name>
<evidence type="ECO:0000313" key="3">
    <source>
        <dbReference type="EMBL" id="MCC3265656.1"/>
    </source>
</evidence>
<feature type="compositionally biased region" description="Basic and acidic residues" evidence="1">
    <location>
        <begin position="50"/>
        <end position="62"/>
    </location>
</feature>
<keyword evidence="2" id="KW-0472">Membrane</keyword>
<comment type="caution">
    <text evidence="3">The sequence shown here is derived from an EMBL/GenBank/DDBJ whole genome shotgun (WGS) entry which is preliminary data.</text>
</comment>
<keyword evidence="4" id="KW-1185">Reference proteome</keyword>
<organism evidence="3 4">
    <name type="scientific">Arthrobacter gengyunqii</name>
    <dbReference type="NCBI Taxonomy" id="2886940"/>
    <lineage>
        <taxon>Bacteria</taxon>
        <taxon>Bacillati</taxon>
        <taxon>Actinomycetota</taxon>
        <taxon>Actinomycetes</taxon>
        <taxon>Micrococcales</taxon>
        <taxon>Micrococcaceae</taxon>
        <taxon>Arthrobacter</taxon>
    </lineage>
</organism>
<feature type="compositionally biased region" description="Low complexity" evidence="1">
    <location>
        <begin position="23"/>
        <end position="34"/>
    </location>
</feature>
<dbReference type="EMBL" id="JAJFZQ010000004">
    <property type="protein sequence ID" value="MCC3265656.1"/>
    <property type="molecule type" value="Genomic_DNA"/>
</dbReference>
<sequence>MSSLPASPNPQKTRVSTLGAKVRTMITARIRTTRSGPREPGSEPVSATRPTEKHPAPPAPRHRELAGVVVPDMPSAVPAPALPARIPYSEWKGPRPRAVRLAFALILLAGFISLISGVQAGRAPITELPPLVVQLGELGVDTSEYAAAVQFIALAATLVVFGLYLLFAFMIREGRNWARIGGSVLVAAALVAAFLNAAVPQMVALLVAAAGLALLYRRDCARYFRPRRSQYLGES</sequence>
<feature type="transmembrane region" description="Helical" evidence="2">
    <location>
        <begin position="177"/>
        <end position="195"/>
    </location>
</feature>
<feature type="compositionally biased region" description="Polar residues" evidence="1">
    <location>
        <begin position="1"/>
        <end position="16"/>
    </location>
</feature>
<feature type="region of interest" description="Disordered" evidence="1">
    <location>
        <begin position="1"/>
        <end position="62"/>
    </location>
</feature>
<proteinExistence type="predicted"/>